<dbReference type="Proteomes" id="UP000321533">
    <property type="component" value="Chromosome"/>
</dbReference>
<dbReference type="RefSeq" id="WP_147192013.1">
    <property type="nucleotide sequence ID" value="NZ_CP042435.1"/>
</dbReference>
<dbReference type="PANTHER" id="PTHR43640:SF1">
    <property type="entry name" value="THIOREDOXIN-DEPENDENT PEROXIREDOXIN"/>
    <property type="match status" value="1"/>
</dbReference>
<dbReference type="InterPro" id="IPR047262">
    <property type="entry name" value="PRX-like1"/>
</dbReference>
<feature type="domain" description="DUF6436" evidence="2">
    <location>
        <begin position="21"/>
        <end position="160"/>
    </location>
</feature>
<dbReference type="OrthoDB" id="669323at2"/>
<accession>A0A5B8VDW7</accession>
<gene>
    <name evidence="3" type="ORF">FRZ67_18490</name>
</gene>
<protein>
    <recommendedName>
        <fullName evidence="2">DUF6436 domain-containing protein</fullName>
    </recommendedName>
</protein>
<evidence type="ECO:0000259" key="2">
    <source>
        <dbReference type="Pfam" id="PF20029"/>
    </source>
</evidence>
<reference evidence="3 4" key="1">
    <citation type="journal article" date="2016" name="Int. J. Syst. Evol. Microbiol.">
        <title>Panacibacter ginsenosidivorans gen. nov., sp. nov., with ginsenoside converting activity isolated from soil of a ginseng field.</title>
        <authorList>
            <person name="Siddiqi M.Z."/>
            <person name="Muhammad Shafi S."/>
            <person name="Choi K.D."/>
            <person name="Im W.T."/>
        </authorList>
    </citation>
    <scope>NUCLEOTIDE SEQUENCE [LARGE SCALE GENOMIC DNA]</scope>
    <source>
        <strain evidence="3 4">Gsoil1550</strain>
    </source>
</reference>
<organism evidence="3 4">
    <name type="scientific">Panacibacter ginsenosidivorans</name>
    <dbReference type="NCBI Taxonomy" id="1813871"/>
    <lineage>
        <taxon>Bacteria</taxon>
        <taxon>Pseudomonadati</taxon>
        <taxon>Bacteroidota</taxon>
        <taxon>Chitinophagia</taxon>
        <taxon>Chitinophagales</taxon>
        <taxon>Chitinophagaceae</taxon>
        <taxon>Panacibacter</taxon>
    </lineage>
</organism>
<dbReference type="AlphaFoldDB" id="A0A5B8VDW7"/>
<evidence type="ECO:0000256" key="1">
    <source>
        <dbReference type="SAM" id="SignalP"/>
    </source>
</evidence>
<feature type="signal peptide" evidence="1">
    <location>
        <begin position="1"/>
        <end position="20"/>
    </location>
</feature>
<feature type="chain" id="PRO_5022909661" description="DUF6436 domain-containing protein" evidence="1">
    <location>
        <begin position="21"/>
        <end position="162"/>
    </location>
</feature>
<name>A0A5B8VDW7_9BACT</name>
<proteinExistence type="predicted"/>
<dbReference type="EMBL" id="CP042435">
    <property type="protein sequence ID" value="QEC69203.1"/>
    <property type="molecule type" value="Genomic_DNA"/>
</dbReference>
<keyword evidence="4" id="KW-1185">Reference proteome</keyword>
<dbReference type="InterPro" id="IPR036249">
    <property type="entry name" value="Thioredoxin-like_sf"/>
</dbReference>
<dbReference type="InterPro" id="IPR045494">
    <property type="entry name" value="DUF6436"/>
</dbReference>
<dbReference type="SUPFAM" id="SSF52833">
    <property type="entry name" value="Thioredoxin-like"/>
    <property type="match status" value="1"/>
</dbReference>
<evidence type="ECO:0000313" key="3">
    <source>
        <dbReference type="EMBL" id="QEC69203.1"/>
    </source>
</evidence>
<evidence type="ECO:0000313" key="4">
    <source>
        <dbReference type="Proteomes" id="UP000321533"/>
    </source>
</evidence>
<keyword evidence="1" id="KW-0732">Signal</keyword>
<sequence>MKKILFIIAGLLSSFMALQATPPGKLKIYLFLQSQCPCIYNHKETFGSLIKNYGDKVNFTAVFTDSKESNTAMQHLIHDLGWNLPYIKDNHHQLVQQLQPAVSTDCVLVDNRGNVLYKGAIDDGPMNMGTVKHFYLKDALEAYLHHLPIKISTAKGLGCFLQ</sequence>
<dbReference type="Gene3D" id="3.40.30.10">
    <property type="entry name" value="Glutaredoxin"/>
    <property type="match status" value="1"/>
</dbReference>
<dbReference type="PANTHER" id="PTHR43640">
    <property type="entry name" value="OS07G0260300 PROTEIN"/>
    <property type="match status" value="1"/>
</dbReference>
<dbReference type="Pfam" id="PF20029">
    <property type="entry name" value="DUF6436"/>
    <property type="match status" value="1"/>
</dbReference>
<dbReference type="KEGG" id="pgin:FRZ67_18490"/>